<reference evidence="1" key="1">
    <citation type="submission" date="2016-10" db="EMBL/GenBank/DDBJ databases">
        <authorList>
            <person name="de Groot N.N."/>
        </authorList>
    </citation>
    <scope>NUCLEOTIDE SEQUENCE</scope>
</reference>
<evidence type="ECO:0000313" key="1">
    <source>
        <dbReference type="EMBL" id="SHO80370.1"/>
    </source>
</evidence>
<dbReference type="InterPro" id="IPR017945">
    <property type="entry name" value="DHBP_synth_RibB-like_a/b_dom"/>
</dbReference>
<dbReference type="SUPFAM" id="SSF55821">
    <property type="entry name" value="YrdC/RibB"/>
    <property type="match status" value="1"/>
</dbReference>
<organism evidence="1">
    <name type="scientific">hydrothermal vent metagenome</name>
    <dbReference type="NCBI Taxonomy" id="652676"/>
    <lineage>
        <taxon>unclassified sequences</taxon>
        <taxon>metagenomes</taxon>
        <taxon>ecological metagenomes</taxon>
    </lineage>
</organism>
<sequence>MLHNLIFLSQTDTTIGFVSQDDRRLSKVKKRLPNKSYIKAISSLKILKSYTRVPNIHKNRVRRAKRTTFIINSNSYRVIKNSKHNLLLDRLGWAYTTSANLSGDNYSDEFAKSSCDVEVSFDKKSDKIASKIYKINNSMIFRIR</sequence>
<gene>
    <name evidence="1" type="ORF">MNB_SV-15-268</name>
</gene>
<dbReference type="EMBL" id="FRYL01000005">
    <property type="protein sequence ID" value="SHO80370.1"/>
    <property type="molecule type" value="Genomic_DNA"/>
</dbReference>
<protein>
    <submittedName>
        <fullName evidence="1">TsaC protein (YrdC domain) required for threonylcarbamoyladenosine t(6)A37 modification in tRNA</fullName>
    </submittedName>
</protein>
<dbReference type="AlphaFoldDB" id="A0A1W1EHP7"/>
<proteinExistence type="predicted"/>
<name>A0A1W1EHP7_9ZZZZ</name>
<accession>A0A1W1EHP7</accession>